<organism evidence="1 2">
    <name type="scientific">Anaerobacillus alkaliphilus</name>
    <dbReference type="NCBI Taxonomy" id="1548597"/>
    <lineage>
        <taxon>Bacteria</taxon>
        <taxon>Bacillati</taxon>
        <taxon>Bacillota</taxon>
        <taxon>Bacilli</taxon>
        <taxon>Bacillales</taxon>
        <taxon>Bacillaceae</taxon>
        <taxon>Anaerobacillus</taxon>
    </lineage>
</organism>
<gene>
    <name evidence="1" type="ORF">DS745_22375</name>
</gene>
<reference evidence="1 2" key="1">
    <citation type="journal article" date="2019" name="Int. J. Syst. Evol. Microbiol.">
        <title>Anaerobacillus alkaliphilus sp. nov., a novel alkaliphilic and moderately halophilic bacterium.</title>
        <authorList>
            <person name="Borsodi A.K."/>
            <person name="Aszalos J.M."/>
            <person name="Bihari P."/>
            <person name="Nagy I."/>
            <person name="Schumann P."/>
            <person name="Sproer C."/>
            <person name="Kovacs A.L."/>
            <person name="Boka K."/>
            <person name="Dobosy P."/>
            <person name="Ovari M."/>
            <person name="Szili-Kovacs T."/>
            <person name="Toth E."/>
        </authorList>
    </citation>
    <scope>NUCLEOTIDE SEQUENCE [LARGE SCALE GENOMIC DNA]</scope>
    <source>
        <strain evidence="1 2">B16-10</strain>
    </source>
</reference>
<evidence type="ECO:0000313" key="2">
    <source>
        <dbReference type="Proteomes" id="UP000290649"/>
    </source>
</evidence>
<dbReference type="Proteomes" id="UP000290649">
    <property type="component" value="Unassembled WGS sequence"/>
</dbReference>
<comment type="caution">
    <text evidence="1">The sequence shown here is derived from an EMBL/GenBank/DDBJ whole genome shotgun (WGS) entry which is preliminary data.</text>
</comment>
<proteinExistence type="predicted"/>
<accession>A0A4V1LFU0</accession>
<sequence>MDDNLIFDRFGELEAWVVNGKKYDWNGGFHIPTIELKKLSVNELPLHEKVQPIDNDVEDYIIPSTPNFYLIRVNQGIVVNVEGIFQSNYWSHLVPSLPCFIDSLVEELRSNQEFQLKNYQNNQVGKYVVEYQTMLVDVETISEAITLAVHSLKSLEKRVNLRLERENGSV</sequence>
<dbReference type="EMBL" id="QOUX01000047">
    <property type="protein sequence ID" value="RXI96459.1"/>
    <property type="molecule type" value="Genomic_DNA"/>
</dbReference>
<evidence type="ECO:0000313" key="1">
    <source>
        <dbReference type="EMBL" id="RXI96459.1"/>
    </source>
</evidence>
<protein>
    <submittedName>
        <fullName evidence="1">Uncharacterized protein</fullName>
    </submittedName>
</protein>
<dbReference type="RefSeq" id="WP_129080436.1">
    <property type="nucleotide sequence ID" value="NZ_QOUX01000047.1"/>
</dbReference>
<dbReference type="OrthoDB" id="9832624at2"/>
<dbReference type="AlphaFoldDB" id="A0A4V1LFU0"/>
<name>A0A4V1LFU0_9BACI</name>
<keyword evidence="2" id="KW-1185">Reference proteome</keyword>